<dbReference type="Gene3D" id="3.30.450.20">
    <property type="entry name" value="PAS domain"/>
    <property type="match status" value="2"/>
</dbReference>
<dbReference type="GO" id="GO:0007234">
    <property type="term" value="P:osmosensory signaling via phosphorelay pathway"/>
    <property type="evidence" value="ECO:0007669"/>
    <property type="project" value="TreeGrafter"/>
</dbReference>
<dbReference type="AlphaFoldDB" id="A0AB37U905"/>
<protein>
    <recommendedName>
        <fullName evidence="3">histidine kinase</fullName>
        <ecNumber evidence="3">2.7.13.3</ecNumber>
    </recommendedName>
</protein>
<dbReference type="SMART" id="SM00304">
    <property type="entry name" value="HAMP"/>
    <property type="match status" value="1"/>
</dbReference>
<dbReference type="GO" id="GO:0000155">
    <property type="term" value="F:phosphorelay sensor kinase activity"/>
    <property type="evidence" value="ECO:0007669"/>
    <property type="project" value="InterPro"/>
</dbReference>
<evidence type="ECO:0000256" key="2">
    <source>
        <dbReference type="ARBA" id="ARBA00004651"/>
    </source>
</evidence>
<dbReference type="PRINTS" id="PR00344">
    <property type="entry name" value="BCTRLSENSOR"/>
</dbReference>
<gene>
    <name evidence="18" type="ORF">DSM107010_66410</name>
</gene>
<evidence type="ECO:0000256" key="6">
    <source>
        <dbReference type="ARBA" id="ARBA00022679"/>
    </source>
</evidence>
<keyword evidence="8" id="KW-0418">Kinase</keyword>
<evidence type="ECO:0000256" key="9">
    <source>
        <dbReference type="ARBA" id="ARBA00022989"/>
    </source>
</evidence>
<keyword evidence="19" id="KW-1185">Reference proteome</keyword>
<proteinExistence type="predicted"/>
<dbReference type="PROSITE" id="PS50885">
    <property type="entry name" value="HAMP"/>
    <property type="match status" value="1"/>
</dbReference>
<dbReference type="InterPro" id="IPR000014">
    <property type="entry name" value="PAS"/>
</dbReference>
<dbReference type="Pfam" id="PF02743">
    <property type="entry name" value="dCache_1"/>
    <property type="match status" value="1"/>
</dbReference>
<dbReference type="CDD" id="cd00082">
    <property type="entry name" value="HisKA"/>
    <property type="match status" value="1"/>
</dbReference>
<dbReference type="SUPFAM" id="SSF55874">
    <property type="entry name" value="ATPase domain of HSP90 chaperone/DNA topoisomerase II/histidine kinase"/>
    <property type="match status" value="1"/>
</dbReference>
<dbReference type="SMART" id="SM00387">
    <property type="entry name" value="HATPase_c"/>
    <property type="match status" value="1"/>
</dbReference>
<dbReference type="InterPro" id="IPR050351">
    <property type="entry name" value="BphY/WalK/GraS-like"/>
</dbReference>
<dbReference type="PROSITE" id="PS50109">
    <property type="entry name" value="HIS_KIN"/>
    <property type="match status" value="1"/>
</dbReference>
<evidence type="ECO:0000256" key="12">
    <source>
        <dbReference type="SAM" id="Coils"/>
    </source>
</evidence>
<dbReference type="RefSeq" id="WP_127025112.1">
    <property type="nucleotide sequence ID" value="NZ_JAVKZF010000001.1"/>
</dbReference>
<comment type="catalytic activity">
    <reaction evidence="1">
        <text>ATP + protein L-histidine = ADP + protein N-phospho-L-histidine.</text>
        <dbReference type="EC" id="2.7.13.3"/>
    </reaction>
</comment>
<feature type="domain" description="PAC" evidence="16">
    <location>
        <begin position="509"/>
        <end position="566"/>
    </location>
</feature>
<dbReference type="PANTHER" id="PTHR42878">
    <property type="entry name" value="TWO-COMPONENT HISTIDINE KINASE"/>
    <property type="match status" value="1"/>
</dbReference>
<dbReference type="GO" id="GO:0000156">
    <property type="term" value="F:phosphorelay response regulator activity"/>
    <property type="evidence" value="ECO:0007669"/>
    <property type="project" value="TreeGrafter"/>
</dbReference>
<keyword evidence="4" id="KW-1003">Cell membrane</keyword>
<evidence type="ECO:0000256" key="4">
    <source>
        <dbReference type="ARBA" id="ARBA00022475"/>
    </source>
</evidence>
<evidence type="ECO:0000256" key="7">
    <source>
        <dbReference type="ARBA" id="ARBA00022692"/>
    </source>
</evidence>
<dbReference type="InterPro" id="IPR036890">
    <property type="entry name" value="HATPase_C_sf"/>
</dbReference>
<keyword evidence="7 13" id="KW-0812">Transmembrane</keyword>
<evidence type="ECO:0000313" key="18">
    <source>
        <dbReference type="EMBL" id="RUT00939.1"/>
    </source>
</evidence>
<dbReference type="SMART" id="SM00091">
    <property type="entry name" value="PAS"/>
    <property type="match status" value="1"/>
</dbReference>
<keyword evidence="10" id="KW-0902">Two-component regulatory system</keyword>
<dbReference type="InterPro" id="IPR036097">
    <property type="entry name" value="HisK_dim/P_sf"/>
</dbReference>
<dbReference type="EC" id="2.7.13.3" evidence="3"/>
<accession>A0AB37U905</accession>
<dbReference type="Pfam" id="PF00672">
    <property type="entry name" value="HAMP"/>
    <property type="match status" value="1"/>
</dbReference>
<evidence type="ECO:0000256" key="13">
    <source>
        <dbReference type="SAM" id="Phobius"/>
    </source>
</evidence>
<comment type="subcellular location">
    <subcellularLocation>
        <location evidence="2">Cell membrane</location>
        <topology evidence="2">Multi-pass membrane protein</topology>
    </subcellularLocation>
</comment>
<dbReference type="FunFam" id="1.10.287.130:FF:000070">
    <property type="entry name" value="Histidine kinase sensor protein"/>
    <property type="match status" value="1"/>
</dbReference>
<comment type="caution">
    <text evidence="18">The sequence shown here is derived from an EMBL/GenBank/DDBJ whole genome shotgun (WGS) entry which is preliminary data.</text>
</comment>
<dbReference type="CDD" id="cd00130">
    <property type="entry name" value="PAS"/>
    <property type="match status" value="1"/>
</dbReference>
<evidence type="ECO:0000256" key="10">
    <source>
        <dbReference type="ARBA" id="ARBA00023012"/>
    </source>
</evidence>
<organism evidence="18 19">
    <name type="scientific">Chroococcidiopsis cubana SAG 39.79</name>
    <dbReference type="NCBI Taxonomy" id="388085"/>
    <lineage>
        <taxon>Bacteria</taxon>
        <taxon>Bacillati</taxon>
        <taxon>Cyanobacteriota</taxon>
        <taxon>Cyanophyceae</taxon>
        <taxon>Chroococcidiopsidales</taxon>
        <taxon>Chroococcidiopsidaceae</taxon>
        <taxon>Chroococcidiopsis</taxon>
    </lineage>
</organism>
<feature type="transmembrane region" description="Helical" evidence="13">
    <location>
        <begin position="20"/>
        <end position="41"/>
    </location>
</feature>
<dbReference type="SUPFAM" id="SSF47384">
    <property type="entry name" value="Homodimeric domain of signal transducing histidine kinase"/>
    <property type="match status" value="1"/>
</dbReference>
<dbReference type="Gene3D" id="3.30.565.10">
    <property type="entry name" value="Histidine kinase-like ATPase, C-terminal domain"/>
    <property type="match status" value="1"/>
</dbReference>
<evidence type="ECO:0000259" key="17">
    <source>
        <dbReference type="PROSITE" id="PS50885"/>
    </source>
</evidence>
<name>A0AB37U905_9CYAN</name>
<evidence type="ECO:0000259" key="14">
    <source>
        <dbReference type="PROSITE" id="PS50109"/>
    </source>
</evidence>
<dbReference type="Gene3D" id="1.10.287.130">
    <property type="match status" value="1"/>
</dbReference>
<feature type="coiled-coil region" evidence="12">
    <location>
        <begin position="557"/>
        <end position="588"/>
    </location>
</feature>
<dbReference type="SUPFAM" id="SSF55785">
    <property type="entry name" value="PYP-like sensor domain (PAS domain)"/>
    <property type="match status" value="1"/>
</dbReference>
<evidence type="ECO:0000313" key="19">
    <source>
        <dbReference type="Proteomes" id="UP000282574"/>
    </source>
</evidence>
<dbReference type="PROSITE" id="PS50113">
    <property type="entry name" value="PAC"/>
    <property type="match status" value="1"/>
</dbReference>
<dbReference type="CDD" id="cd12913">
    <property type="entry name" value="PDC1_MCP_like"/>
    <property type="match status" value="1"/>
</dbReference>
<dbReference type="SMART" id="SM00388">
    <property type="entry name" value="HisKA"/>
    <property type="match status" value="1"/>
</dbReference>
<keyword evidence="12" id="KW-0175">Coiled coil</keyword>
<evidence type="ECO:0000259" key="15">
    <source>
        <dbReference type="PROSITE" id="PS50112"/>
    </source>
</evidence>
<dbReference type="SUPFAM" id="SSF158472">
    <property type="entry name" value="HAMP domain-like"/>
    <property type="match status" value="1"/>
</dbReference>
<dbReference type="GO" id="GO:0005886">
    <property type="term" value="C:plasma membrane"/>
    <property type="evidence" value="ECO:0007669"/>
    <property type="project" value="UniProtKB-SubCell"/>
</dbReference>
<dbReference type="PANTHER" id="PTHR42878:SF15">
    <property type="entry name" value="BACTERIOPHYTOCHROME"/>
    <property type="match status" value="1"/>
</dbReference>
<dbReference type="Pfam" id="PF02518">
    <property type="entry name" value="HATPase_c"/>
    <property type="match status" value="1"/>
</dbReference>
<dbReference type="InterPro" id="IPR003594">
    <property type="entry name" value="HATPase_dom"/>
</dbReference>
<dbReference type="CDD" id="cd06225">
    <property type="entry name" value="HAMP"/>
    <property type="match status" value="1"/>
</dbReference>
<dbReference type="Gene3D" id="6.10.340.10">
    <property type="match status" value="1"/>
</dbReference>
<dbReference type="InterPro" id="IPR035965">
    <property type="entry name" value="PAS-like_dom_sf"/>
</dbReference>
<sequence length="805" mass="91602">MRFLYKFLTQVLGKTSLQNLLLTAFVLQVIAIVGLVGNLSFQNGQRAVNDLSERLQTQIAERLYLQLKTYLQTPHLLNQVNQNVIEESLGTAPLAEFESLLLNQMQSFEIVPYTAWGNQKGEYVGIDRLTDGRLHIEVVNDPSNPKYYTYTVNSQGQRGKLVQVTPYYDPRTRTRPWYQEAVQKGKAAWSPVYIWFNQKEMAIDAVLPVYDQNRNLLGVLDTPLKLSRISNYLHHIPISKSGQIFILDRSGLLVASSDNYQPFSIVQGGKLQRLKASESKNLLVRSTARYLTTNSHKFINIDRPQRLEFSQDRQRYFVDIHPFQDSWGIDWLIVAVIPEADFMEDIYATTRTTIVLCVVALLVAVIIGIFTTRWIAKPIQRLNTSAKHIANGEWDKTVEELGRSDEIGELAKSFNSMAVELQKSFAEMQDLNVALSASERQLHQFLEAVPVGVIVHDSTSKISYANQTAQHLLGNIISDATSEELVKFYQVYRGDRPYPTEELPMMRALKGETVIVDDLSLHRDGNVLHLEVRATPIREDCGNIVYAIVAFTDISDRRRAEQEIRELNQSLERRVSDRTAELEAVNKELEAFSYSVSHDLRAPLRQIDGFSQILLSRYTDKLDDRGKDYLQRIRGNTQQMGELIEGLLALSRVNRSELQRTEVNLSELATEIAAKLQETQPERQITWAIASEIIVTGDTRLLRVLLENLLSNAWKYTANQNHPRIEFNLQPENDRVVYFIRDNGAGFNQNYADKLFVAFGRLHSPAEFPGIGIGLATVERIVHRHGGQIWAEGKVGEGATFYFTL</sequence>
<feature type="domain" description="HAMP" evidence="17">
    <location>
        <begin position="373"/>
        <end position="426"/>
    </location>
</feature>
<evidence type="ECO:0000256" key="8">
    <source>
        <dbReference type="ARBA" id="ARBA00022777"/>
    </source>
</evidence>
<evidence type="ECO:0000259" key="16">
    <source>
        <dbReference type="PROSITE" id="PS50113"/>
    </source>
</evidence>
<dbReference type="Pfam" id="PF08448">
    <property type="entry name" value="PAS_4"/>
    <property type="match status" value="1"/>
</dbReference>
<dbReference type="Proteomes" id="UP000282574">
    <property type="component" value="Unassembled WGS sequence"/>
</dbReference>
<dbReference type="GO" id="GO:0030295">
    <property type="term" value="F:protein kinase activator activity"/>
    <property type="evidence" value="ECO:0007669"/>
    <property type="project" value="TreeGrafter"/>
</dbReference>
<dbReference type="PROSITE" id="PS50112">
    <property type="entry name" value="PAS"/>
    <property type="match status" value="1"/>
</dbReference>
<dbReference type="InterPro" id="IPR003660">
    <property type="entry name" value="HAMP_dom"/>
</dbReference>
<keyword evidence="5" id="KW-0597">Phosphoprotein</keyword>
<dbReference type="Pfam" id="PF00512">
    <property type="entry name" value="HisKA"/>
    <property type="match status" value="1"/>
</dbReference>
<evidence type="ECO:0000256" key="3">
    <source>
        <dbReference type="ARBA" id="ARBA00012438"/>
    </source>
</evidence>
<evidence type="ECO:0000256" key="5">
    <source>
        <dbReference type="ARBA" id="ARBA00022553"/>
    </source>
</evidence>
<dbReference type="NCBIfam" id="TIGR00229">
    <property type="entry name" value="sensory_box"/>
    <property type="match status" value="1"/>
</dbReference>
<dbReference type="InterPro" id="IPR005467">
    <property type="entry name" value="His_kinase_dom"/>
</dbReference>
<dbReference type="InterPro" id="IPR004358">
    <property type="entry name" value="Sig_transdc_His_kin-like_C"/>
</dbReference>
<evidence type="ECO:0000256" key="11">
    <source>
        <dbReference type="ARBA" id="ARBA00023136"/>
    </source>
</evidence>
<reference evidence="18 19" key="1">
    <citation type="journal article" date="2019" name="Genome Biol. Evol.">
        <title>Day and night: Metabolic profiles and evolutionary relationships of six axenic non-marine cyanobacteria.</title>
        <authorList>
            <person name="Will S.E."/>
            <person name="Henke P."/>
            <person name="Boedeker C."/>
            <person name="Huang S."/>
            <person name="Brinkmann H."/>
            <person name="Rohde M."/>
            <person name="Jarek M."/>
            <person name="Friedl T."/>
            <person name="Seufert S."/>
            <person name="Schumacher M."/>
            <person name="Overmann J."/>
            <person name="Neumann-Schaal M."/>
            <person name="Petersen J."/>
        </authorList>
    </citation>
    <scope>NUCLEOTIDE SEQUENCE [LARGE SCALE GENOMIC DNA]</scope>
    <source>
        <strain evidence="18 19">SAG 39.79</strain>
    </source>
</reference>
<feature type="domain" description="Histidine kinase" evidence="14">
    <location>
        <begin position="595"/>
        <end position="805"/>
    </location>
</feature>
<keyword evidence="6" id="KW-0808">Transferase</keyword>
<dbReference type="InterPro" id="IPR003661">
    <property type="entry name" value="HisK_dim/P_dom"/>
</dbReference>
<dbReference type="InterPro" id="IPR033479">
    <property type="entry name" value="dCache_1"/>
</dbReference>
<feature type="domain" description="PAS" evidence="15">
    <location>
        <begin position="438"/>
        <end position="512"/>
    </location>
</feature>
<evidence type="ECO:0000256" key="1">
    <source>
        <dbReference type="ARBA" id="ARBA00000085"/>
    </source>
</evidence>
<dbReference type="EMBL" id="RSCK01000133">
    <property type="protein sequence ID" value="RUT00939.1"/>
    <property type="molecule type" value="Genomic_DNA"/>
</dbReference>
<dbReference type="InterPro" id="IPR000700">
    <property type="entry name" value="PAS-assoc_C"/>
</dbReference>
<keyword evidence="11 13" id="KW-0472">Membrane</keyword>
<keyword evidence="9 13" id="KW-1133">Transmembrane helix</keyword>
<dbReference type="InterPro" id="IPR013656">
    <property type="entry name" value="PAS_4"/>
</dbReference>
<feature type="transmembrane region" description="Helical" evidence="13">
    <location>
        <begin position="353"/>
        <end position="376"/>
    </location>
</feature>
<dbReference type="FunFam" id="3.30.565.10:FF:000006">
    <property type="entry name" value="Sensor histidine kinase WalK"/>
    <property type="match status" value="1"/>
</dbReference>